<dbReference type="InterPro" id="IPR002068">
    <property type="entry name" value="A-crystallin/Hsp20_dom"/>
</dbReference>
<dbReference type="InterPro" id="IPR008978">
    <property type="entry name" value="HSP20-like_chaperone"/>
</dbReference>
<name>A0A067RG12_ZOONE</name>
<dbReference type="OrthoDB" id="1431247at2759"/>
<dbReference type="GO" id="GO:0005737">
    <property type="term" value="C:cytoplasm"/>
    <property type="evidence" value="ECO:0007669"/>
    <property type="project" value="TreeGrafter"/>
</dbReference>
<dbReference type="PANTHER" id="PTHR45640:SF26">
    <property type="entry name" value="RE23625P"/>
    <property type="match status" value="1"/>
</dbReference>
<comment type="similarity">
    <text evidence="1 2">Belongs to the small heat shock protein (HSP20) family.</text>
</comment>
<dbReference type="OMA" id="CSRRNLW"/>
<dbReference type="InterPro" id="IPR001436">
    <property type="entry name" value="Alpha-crystallin/sHSP_animal"/>
</dbReference>
<evidence type="ECO:0000259" key="3">
    <source>
        <dbReference type="PROSITE" id="PS01031"/>
    </source>
</evidence>
<evidence type="ECO:0000256" key="2">
    <source>
        <dbReference type="RuleBase" id="RU003616"/>
    </source>
</evidence>
<reference evidence="4 5" key="1">
    <citation type="journal article" date="2014" name="Nat. Commun.">
        <title>Molecular traces of alternative social organization in a termite genome.</title>
        <authorList>
            <person name="Terrapon N."/>
            <person name="Li C."/>
            <person name="Robertson H.M."/>
            <person name="Ji L."/>
            <person name="Meng X."/>
            <person name="Booth W."/>
            <person name="Chen Z."/>
            <person name="Childers C.P."/>
            <person name="Glastad K.M."/>
            <person name="Gokhale K."/>
            <person name="Gowin J."/>
            <person name="Gronenberg W."/>
            <person name="Hermansen R.A."/>
            <person name="Hu H."/>
            <person name="Hunt B.G."/>
            <person name="Huylmans A.K."/>
            <person name="Khalil S.M."/>
            <person name="Mitchell R.D."/>
            <person name="Munoz-Torres M.C."/>
            <person name="Mustard J.A."/>
            <person name="Pan H."/>
            <person name="Reese J.T."/>
            <person name="Scharf M.E."/>
            <person name="Sun F."/>
            <person name="Vogel H."/>
            <person name="Xiao J."/>
            <person name="Yang W."/>
            <person name="Yang Z."/>
            <person name="Yang Z."/>
            <person name="Zhou J."/>
            <person name="Zhu J."/>
            <person name="Brent C.S."/>
            <person name="Elsik C.G."/>
            <person name="Goodisman M.A."/>
            <person name="Liberles D.A."/>
            <person name="Roe R.M."/>
            <person name="Vargo E.L."/>
            <person name="Vilcinskas A."/>
            <person name="Wang J."/>
            <person name="Bornberg-Bauer E."/>
            <person name="Korb J."/>
            <person name="Zhang G."/>
            <person name="Liebig J."/>
        </authorList>
    </citation>
    <scope>NUCLEOTIDE SEQUENCE [LARGE SCALE GENOMIC DNA]</scope>
    <source>
        <tissue evidence="4">Whole organism</tissue>
    </source>
</reference>
<dbReference type="Gene3D" id="2.60.40.790">
    <property type="match status" value="1"/>
</dbReference>
<dbReference type="PROSITE" id="PS01031">
    <property type="entry name" value="SHSP"/>
    <property type="match status" value="1"/>
</dbReference>
<evidence type="ECO:0000256" key="1">
    <source>
        <dbReference type="PROSITE-ProRule" id="PRU00285"/>
    </source>
</evidence>
<evidence type="ECO:0000313" key="5">
    <source>
        <dbReference type="Proteomes" id="UP000027135"/>
    </source>
</evidence>
<dbReference type="CDD" id="cd06526">
    <property type="entry name" value="metazoan_ACD"/>
    <property type="match status" value="1"/>
</dbReference>
<dbReference type="GO" id="GO:0009408">
    <property type="term" value="P:response to heat"/>
    <property type="evidence" value="ECO:0007669"/>
    <property type="project" value="TreeGrafter"/>
</dbReference>
<dbReference type="EMBL" id="KK852485">
    <property type="protein sequence ID" value="KDR22816.1"/>
    <property type="molecule type" value="Genomic_DNA"/>
</dbReference>
<dbReference type="PRINTS" id="PR00299">
    <property type="entry name" value="ACRYSTALLIN"/>
</dbReference>
<dbReference type="PANTHER" id="PTHR45640">
    <property type="entry name" value="HEAT SHOCK PROTEIN HSP-12.2-RELATED"/>
    <property type="match status" value="1"/>
</dbReference>
<dbReference type="GO" id="GO:0005634">
    <property type="term" value="C:nucleus"/>
    <property type="evidence" value="ECO:0007669"/>
    <property type="project" value="TreeGrafter"/>
</dbReference>
<feature type="domain" description="SHSP" evidence="3">
    <location>
        <begin position="67"/>
        <end position="174"/>
    </location>
</feature>
<dbReference type="Proteomes" id="UP000027135">
    <property type="component" value="Unassembled WGS sequence"/>
</dbReference>
<sequence length="174" mass="20409">MLRHCKRLVPMVPLRRFVLHQQNPCNRPTVRSLWSPHRRSDFGSVFRDLDRTFERLERDFIEHFPFRRFFPRSIPIQGVVQSGDLYRINIDVDGFKPEEISISLKENIITIQAKMERKAEDGNKLQQEFTREMSLPDNVDLSSLKTFLGIDGVLNIEASYKPDVKPKEIPVSRS</sequence>
<dbReference type="GO" id="GO:0051082">
    <property type="term" value="F:unfolded protein binding"/>
    <property type="evidence" value="ECO:0007669"/>
    <property type="project" value="TreeGrafter"/>
</dbReference>
<proteinExistence type="inferred from homology"/>
<dbReference type="Pfam" id="PF00011">
    <property type="entry name" value="HSP20"/>
    <property type="match status" value="1"/>
</dbReference>
<evidence type="ECO:0000313" key="4">
    <source>
        <dbReference type="EMBL" id="KDR22816.1"/>
    </source>
</evidence>
<keyword evidence="4" id="KW-0346">Stress response</keyword>
<dbReference type="SUPFAM" id="SSF49764">
    <property type="entry name" value="HSP20-like chaperones"/>
    <property type="match status" value="1"/>
</dbReference>
<dbReference type="AlphaFoldDB" id="A0A067RG12"/>
<dbReference type="GO" id="GO:0042026">
    <property type="term" value="P:protein refolding"/>
    <property type="evidence" value="ECO:0007669"/>
    <property type="project" value="TreeGrafter"/>
</dbReference>
<dbReference type="eggNOG" id="KOG3591">
    <property type="taxonomic scope" value="Eukaryota"/>
</dbReference>
<organism evidence="4 5">
    <name type="scientific">Zootermopsis nevadensis</name>
    <name type="common">Dampwood termite</name>
    <dbReference type="NCBI Taxonomy" id="136037"/>
    <lineage>
        <taxon>Eukaryota</taxon>
        <taxon>Metazoa</taxon>
        <taxon>Ecdysozoa</taxon>
        <taxon>Arthropoda</taxon>
        <taxon>Hexapoda</taxon>
        <taxon>Insecta</taxon>
        <taxon>Pterygota</taxon>
        <taxon>Neoptera</taxon>
        <taxon>Polyneoptera</taxon>
        <taxon>Dictyoptera</taxon>
        <taxon>Blattodea</taxon>
        <taxon>Blattoidea</taxon>
        <taxon>Termitoidae</taxon>
        <taxon>Termopsidae</taxon>
        <taxon>Zootermopsis</taxon>
    </lineage>
</organism>
<keyword evidence="5" id="KW-1185">Reference proteome</keyword>
<protein>
    <submittedName>
        <fullName evidence="4">Heat shock protein Hsp-16.1/Hsp-16.11</fullName>
    </submittedName>
</protein>
<gene>
    <name evidence="4" type="ORF">L798_00730</name>
</gene>
<dbReference type="InParanoid" id="A0A067RG12"/>
<dbReference type="STRING" id="136037.A0A067RG12"/>
<accession>A0A067RG12</accession>